<dbReference type="Proteomes" id="UP000692954">
    <property type="component" value="Unassembled WGS sequence"/>
</dbReference>
<comment type="caution">
    <text evidence="4">The sequence shown here is derived from an EMBL/GenBank/DDBJ whole genome shotgun (WGS) entry which is preliminary data.</text>
</comment>
<dbReference type="Pfam" id="PF13948">
    <property type="entry name" value="DUF4215"/>
    <property type="match status" value="1"/>
</dbReference>
<accession>A0A8S1RRA0</accession>
<protein>
    <submittedName>
        <fullName evidence="4">Uncharacterized protein</fullName>
    </submittedName>
</protein>
<sequence>MLFNLQIFLSYQYTGGWIKYPYGFGYRSIKLISIHQYPCINSQAKITIQIEWTQKEPTWQIFFGIRDFQLFLKSSLFEFTCKDDNLIPFDGCFQQYYDCVDGCSSCIRGLGLDCKQGWDFVENDQNCVPICGDLQITQFEECDDGNNIPYDGVIYVNILVL</sequence>
<organism evidence="4 5">
    <name type="scientific">Paramecium sonneborni</name>
    <dbReference type="NCBI Taxonomy" id="65129"/>
    <lineage>
        <taxon>Eukaryota</taxon>
        <taxon>Sar</taxon>
        <taxon>Alveolata</taxon>
        <taxon>Ciliophora</taxon>
        <taxon>Intramacronucleata</taxon>
        <taxon>Oligohymenophorea</taxon>
        <taxon>Peniculida</taxon>
        <taxon>Parameciidae</taxon>
        <taxon>Paramecium</taxon>
    </lineage>
</organism>
<evidence type="ECO:0000313" key="5">
    <source>
        <dbReference type="Proteomes" id="UP000692954"/>
    </source>
</evidence>
<evidence type="ECO:0000313" key="4">
    <source>
        <dbReference type="EMBL" id="CAD8129830.1"/>
    </source>
</evidence>
<evidence type="ECO:0000256" key="1">
    <source>
        <dbReference type="ARBA" id="ARBA00022729"/>
    </source>
</evidence>
<name>A0A8S1RRA0_9CILI</name>
<reference evidence="4" key="1">
    <citation type="submission" date="2021-01" db="EMBL/GenBank/DDBJ databases">
        <authorList>
            <consortium name="Genoscope - CEA"/>
            <person name="William W."/>
        </authorList>
    </citation>
    <scope>NUCLEOTIDE SEQUENCE</scope>
</reference>
<evidence type="ECO:0000256" key="2">
    <source>
        <dbReference type="ARBA" id="ARBA00022737"/>
    </source>
</evidence>
<keyword evidence="3" id="KW-1015">Disulfide bond</keyword>
<dbReference type="AlphaFoldDB" id="A0A8S1RRA0"/>
<dbReference type="OrthoDB" id="430815at2759"/>
<dbReference type="PANTHER" id="PTHR39767">
    <property type="entry name" value="CALCIUM/CALMODULIN-BINDING MEMBRANE PROTEIN PCM4-RELATED"/>
    <property type="match status" value="1"/>
</dbReference>
<dbReference type="EMBL" id="CAJJDN010000246">
    <property type="protein sequence ID" value="CAD8129830.1"/>
    <property type="molecule type" value="Genomic_DNA"/>
</dbReference>
<dbReference type="PANTHER" id="PTHR39767:SF2">
    <property type="entry name" value="CHROMOSOME UNDETERMINED SCAFFOLD_1, WHOLE GENOME SHOTGUN SEQUENCE"/>
    <property type="match status" value="1"/>
</dbReference>
<gene>
    <name evidence="4" type="ORF">PSON_ATCC_30995.1.T2460006</name>
</gene>
<keyword evidence="5" id="KW-1185">Reference proteome</keyword>
<dbReference type="NCBIfam" id="TIGR02232">
    <property type="entry name" value="myxo_disulf_rpt"/>
    <property type="match status" value="1"/>
</dbReference>
<proteinExistence type="predicted"/>
<dbReference type="InterPro" id="IPR011936">
    <property type="entry name" value="Myxo_disulph_rpt"/>
</dbReference>
<keyword evidence="1" id="KW-0732">Signal</keyword>
<keyword evidence="2" id="KW-0677">Repeat</keyword>
<evidence type="ECO:0000256" key="3">
    <source>
        <dbReference type="ARBA" id="ARBA00023157"/>
    </source>
</evidence>